<keyword evidence="7 8" id="KW-0949">S-adenosyl-L-methionine</keyword>
<feature type="compositionally biased region" description="Low complexity" evidence="10">
    <location>
        <begin position="11"/>
        <end position="21"/>
    </location>
</feature>
<evidence type="ECO:0000256" key="6">
    <source>
        <dbReference type="ARBA" id="ARBA00022679"/>
    </source>
</evidence>
<keyword evidence="6 8" id="KW-0808">Transferase</keyword>
<feature type="binding site" evidence="9">
    <location>
        <begin position="194"/>
        <end position="195"/>
    </location>
    <ligand>
        <name>S-adenosyl-L-methionine</name>
        <dbReference type="ChEBI" id="CHEBI:59789"/>
    </ligand>
</feature>
<protein>
    <recommendedName>
        <fullName evidence="4 8">Leucine carboxyl methyltransferase 1</fullName>
        <ecNumber evidence="3 8">2.1.1.233</ecNumber>
    </recommendedName>
</protein>
<dbReference type="PANTHER" id="PTHR13600:SF21">
    <property type="entry name" value="LEUCINE CARBOXYL METHYLTRANSFERASE 1"/>
    <property type="match status" value="1"/>
</dbReference>
<gene>
    <name evidence="11" type="ORF">K504DRAFT_393086</name>
</gene>
<dbReference type="GO" id="GO:0018423">
    <property type="term" value="F:protein C-terminal leucine carboxyl O-methyltransferase activity"/>
    <property type="evidence" value="ECO:0007669"/>
    <property type="project" value="UniProtKB-EC"/>
</dbReference>
<evidence type="ECO:0000256" key="7">
    <source>
        <dbReference type="ARBA" id="ARBA00022691"/>
    </source>
</evidence>
<evidence type="ECO:0000256" key="9">
    <source>
        <dbReference type="PIRSR" id="PIRSR016305-1"/>
    </source>
</evidence>
<feature type="binding site" evidence="9">
    <location>
        <position position="92"/>
    </location>
    <ligand>
        <name>S-adenosyl-L-methionine</name>
        <dbReference type="ChEBI" id="CHEBI:59789"/>
    </ligand>
</feature>
<dbReference type="Pfam" id="PF04072">
    <property type="entry name" value="LCM"/>
    <property type="match status" value="1"/>
</dbReference>
<organism evidence="11 12">
    <name type="scientific">Pleomassaria siparia CBS 279.74</name>
    <dbReference type="NCBI Taxonomy" id="1314801"/>
    <lineage>
        <taxon>Eukaryota</taxon>
        <taxon>Fungi</taxon>
        <taxon>Dikarya</taxon>
        <taxon>Ascomycota</taxon>
        <taxon>Pezizomycotina</taxon>
        <taxon>Dothideomycetes</taxon>
        <taxon>Pleosporomycetidae</taxon>
        <taxon>Pleosporales</taxon>
        <taxon>Pleomassariaceae</taxon>
        <taxon>Pleomassaria</taxon>
    </lineage>
</organism>
<evidence type="ECO:0000256" key="3">
    <source>
        <dbReference type="ARBA" id="ARBA00012834"/>
    </source>
</evidence>
<comment type="similarity">
    <text evidence="2 8">Belongs to the methyltransferase superfamily. LCMT family.</text>
</comment>
<feature type="region of interest" description="Disordered" evidence="10">
    <location>
        <begin position="1"/>
        <end position="34"/>
    </location>
</feature>
<dbReference type="EMBL" id="MU005789">
    <property type="protein sequence ID" value="KAF2703118.1"/>
    <property type="molecule type" value="Genomic_DNA"/>
</dbReference>
<evidence type="ECO:0000256" key="1">
    <source>
        <dbReference type="ARBA" id="ARBA00000724"/>
    </source>
</evidence>
<dbReference type="InterPro" id="IPR007213">
    <property type="entry name" value="Ppm1/Ppm2/Tcmp"/>
</dbReference>
<comment type="catalytic activity">
    <reaction evidence="1 8">
        <text>[phosphatase 2A protein]-C-terminal L-leucine + S-adenosyl-L-methionine = [phosphatase 2A protein]-C-terminal L-leucine methyl ester + S-adenosyl-L-homocysteine</text>
        <dbReference type="Rhea" id="RHEA:48544"/>
        <dbReference type="Rhea" id="RHEA-COMP:12134"/>
        <dbReference type="Rhea" id="RHEA-COMP:12135"/>
        <dbReference type="ChEBI" id="CHEBI:57856"/>
        <dbReference type="ChEBI" id="CHEBI:59789"/>
        <dbReference type="ChEBI" id="CHEBI:90516"/>
        <dbReference type="ChEBI" id="CHEBI:90517"/>
        <dbReference type="EC" id="2.1.1.233"/>
    </reaction>
</comment>
<proteinExistence type="inferred from homology"/>
<evidence type="ECO:0000256" key="10">
    <source>
        <dbReference type="SAM" id="MobiDB-lite"/>
    </source>
</evidence>
<dbReference type="SUPFAM" id="SSF53335">
    <property type="entry name" value="S-adenosyl-L-methionine-dependent methyltransferases"/>
    <property type="match status" value="1"/>
</dbReference>
<evidence type="ECO:0000256" key="4">
    <source>
        <dbReference type="ARBA" id="ARBA00017497"/>
    </source>
</evidence>
<keyword evidence="5 8" id="KW-0489">Methyltransferase</keyword>
<feature type="binding site" evidence="9">
    <location>
        <position position="224"/>
    </location>
    <ligand>
        <name>S-adenosyl-L-methionine</name>
        <dbReference type="ChEBI" id="CHEBI:59789"/>
    </ligand>
</feature>
<dbReference type="EC" id="2.1.1.233" evidence="3 8"/>
<evidence type="ECO:0000256" key="2">
    <source>
        <dbReference type="ARBA" id="ARBA00010703"/>
    </source>
</evidence>
<sequence>MAEEIPNLKTLLSSRRGGSSRSRGRGRGFLGSSHEGSEVLRDNAVRGTDQDAAGSRVSCVELGYLHDPYAKLFATQASTRRLPLLNRGTYVRTSAIDNLVDRFMTTDPETRKQIVSLGAGTDTRYFRLRDKYLDAQIVYHEIDFPANTAAKLINLQRHAQLHTKLTPKGLPNPPSLGPAAAEYHSPTYNLHSLDLRSLASASDDTPPPRLPNLDPSVPTLILSEMCLVYLQAPNVSSILSTFLKTYIPAPTPVALVLYEPILPDDAFGRTMISNLSTRNIHLPTLLAYPELGDQRRRLKTYGFSDGVKAVDTYFIWQEWVSEAEKERVAGLEMLDEIEELNLLLKHYCVAWGWRDGGNEGAFSRAWKHVGDQEGD</sequence>
<dbReference type="GO" id="GO:0032259">
    <property type="term" value="P:methylation"/>
    <property type="evidence" value="ECO:0007669"/>
    <property type="project" value="UniProtKB-KW"/>
</dbReference>
<keyword evidence="12" id="KW-1185">Reference proteome</keyword>
<dbReference type="Gene3D" id="3.40.50.150">
    <property type="entry name" value="Vaccinia Virus protein VP39"/>
    <property type="match status" value="1"/>
</dbReference>
<dbReference type="InterPro" id="IPR029063">
    <property type="entry name" value="SAM-dependent_MTases_sf"/>
</dbReference>
<dbReference type="Proteomes" id="UP000799428">
    <property type="component" value="Unassembled WGS sequence"/>
</dbReference>
<evidence type="ECO:0000256" key="5">
    <source>
        <dbReference type="ARBA" id="ARBA00022603"/>
    </source>
</evidence>
<comment type="function">
    <text evidence="8">Methylates the carboxyl group of the C-terminal leucine residue of protein phosphatase 2A catalytic subunits to form alpha-leucine ester residues.</text>
</comment>
<dbReference type="AlphaFoldDB" id="A0A6G1JRE5"/>
<name>A0A6G1JRE5_9PLEO</name>
<accession>A0A6G1JRE5</accession>
<feature type="binding site" evidence="9">
    <location>
        <position position="118"/>
    </location>
    <ligand>
        <name>S-adenosyl-L-methionine</name>
        <dbReference type="ChEBI" id="CHEBI:59789"/>
    </ligand>
</feature>
<dbReference type="PIRSF" id="PIRSF016305">
    <property type="entry name" value="LCM_mtfrase"/>
    <property type="match status" value="1"/>
</dbReference>
<evidence type="ECO:0000256" key="8">
    <source>
        <dbReference type="PIRNR" id="PIRNR016305"/>
    </source>
</evidence>
<evidence type="ECO:0000313" key="12">
    <source>
        <dbReference type="Proteomes" id="UP000799428"/>
    </source>
</evidence>
<reference evidence="11" key="1">
    <citation type="journal article" date="2020" name="Stud. Mycol.">
        <title>101 Dothideomycetes genomes: a test case for predicting lifestyles and emergence of pathogens.</title>
        <authorList>
            <person name="Haridas S."/>
            <person name="Albert R."/>
            <person name="Binder M."/>
            <person name="Bloem J."/>
            <person name="Labutti K."/>
            <person name="Salamov A."/>
            <person name="Andreopoulos B."/>
            <person name="Baker S."/>
            <person name="Barry K."/>
            <person name="Bills G."/>
            <person name="Bluhm B."/>
            <person name="Cannon C."/>
            <person name="Castanera R."/>
            <person name="Culley D."/>
            <person name="Daum C."/>
            <person name="Ezra D."/>
            <person name="Gonzalez J."/>
            <person name="Henrissat B."/>
            <person name="Kuo A."/>
            <person name="Liang C."/>
            <person name="Lipzen A."/>
            <person name="Lutzoni F."/>
            <person name="Magnuson J."/>
            <person name="Mondo S."/>
            <person name="Nolan M."/>
            <person name="Ohm R."/>
            <person name="Pangilinan J."/>
            <person name="Park H.-J."/>
            <person name="Ramirez L."/>
            <person name="Alfaro M."/>
            <person name="Sun H."/>
            <person name="Tritt A."/>
            <person name="Yoshinaga Y."/>
            <person name="Zwiers L.-H."/>
            <person name="Turgeon B."/>
            <person name="Goodwin S."/>
            <person name="Spatafora J."/>
            <person name="Crous P."/>
            <person name="Grigoriev I."/>
        </authorList>
    </citation>
    <scope>NUCLEOTIDE SEQUENCE</scope>
    <source>
        <strain evidence="11">CBS 279.74</strain>
    </source>
</reference>
<dbReference type="PANTHER" id="PTHR13600">
    <property type="entry name" value="LEUCINE CARBOXYL METHYLTRANSFERASE"/>
    <property type="match status" value="1"/>
</dbReference>
<dbReference type="OrthoDB" id="203237at2759"/>
<evidence type="ECO:0000313" key="11">
    <source>
        <dbReference type="EMBL" id="KAF2703118.1"/>
    </source>
</evidence>
<dbReference type="InterPro" id="IPR016651">
    <property type="entry name" value="LCMT1"/>
</dbReference>